<keyword evidence="1" id="KW-0949">S-adenosyl-L-methionine</keyword>
<dbReference type="EMBL" id="AP021875">
    <property type="protein sequence ID" value="BBO79186.1"/>
    <property type="molecule type" value="Genomic_DNA"/>
</dbReference>
<evidence type="ECO:0000259" key="4">
    <source>
        <dbReference type="Pfam" id="PF20257"/>
    </source>
</evidence>
<dbReference type="InterPro" id="IPR023228">
    <property type="entry name" value="SAM_OH_AdoTrfase_N_sf"/>
</dbReference>
<feature type="domain" description="S-adenosyl-l-methionine hydroxide adenosyltransferase N-terminal" evidence="3">
    <location>
        <begin position="4"/>
        <end position="149"/>
    </location>
</feature>
<dbReference type="RefSeq" id="WP_155307744.1">
    <property type="nucleotide sequence ID" value="NZ_AP021875.1"/>
</dbReference>
<dbReference type="PANTHER" id="PTHR35092">
    <property type="entry name" value="CHLORINASE MJ1651"/>
    <property type="match status" value="1"/>
</dbReference>
<gene>
    <name evidence="5" type="ORF">DSCW_66030</name>
</gene>
<dbReference type="Pfam" id="PF01887">
    <property type="entry name" value="SAM_HAT_N"/>
    <property type="match status" value="1"/>
</dbReference>
<dbReference type="Gene3D" id="3.40.50.10790">
    <property type="entry name" value="S-adenosyl-l-methionine hydroxide adenosyltransferase, N-terminal"/>
    <property type="match status" value="1"/>
</dbReference>
<sequence>MALIALLTDFGTCDEYVGVMKGVIAGIDPGIRVVDVCHQIEPQNIAHGAFILQAAAPYFPEGTVFVTVVDPGVGGRRRILAVDCSGRRFVAPDNGLIEGVFKNSSETSVVSVESRRYFLTPVSRTFHGRDIFAPVAAHLAAGLPLAELGPPVDPADIVTGKMPRYRFSSRDGIEGVVVAADRFGNLMTNIDELAIERLCKGAAGSQVAVVLADTPIGTIVDSYDQAAENAPLAIIGSRGLLEIAVNCGNARRMLQTGKDRRVRVQLL</sequence>
<evidence type="ECO:0000256" key="2">
    <source>
        <dbReference type="ARBA" id="ARBA00024035"/>
    </source>
</evidence>
<dbReference type="SUPFAM" id="SSF102522">
    <property type="entry name" value="Bacterial fluorinating enzyme, N-terminal domain"/>
    <property type="match status" value="1"/>
</dbReference>
<dbReference type="SUPFAM" id="SSF101852">
    <property type="entry name" value="Bacterial fluorinating enzyme, C-terminal domain"/>
    <property type="match status" value="1"/>
</dbReference>
<dbReference type="AlphaFoldDB" id="A0A5K7ZBF5"/>
<dbReference type="OrthoDB" id="9792195at2"/>
<dbReference type="InterPro" id="IPR002747">
    <property type="entry name" value="SAM_OH_AdoTrfase"/>
</dbReference>
<evidence type="ECO:0000313" key="5">
    <source>
        <dbReference type="EMBL" id="BBO79186.1"/>
    </source>
</evidence>
<dbReference type="Proteomes" id="UP000427769">
    <property type="component" value="Chromosome"/>
</dbReference>
<comment type="similarity">
    <text evidence="2">Belongs to the SAM hydrolase / SAM-dependent halogenase family.</text>
</comment>
<evidence type="ECO:0000256" key="1">
    <source>
        <dbReference type="ARBA" id="ARBA00022691"/>
    </source>
</evidence>
<organism evidence="5 6">
    <name type="scientific">Desulfosarcina widdelii</name>
    <dbReference type="NCBI Taxonomy" id="947919"/>
    <lineage>
        <taxon>Bacteria</taxon>
        <taxon>Pseudomonadati</taxon>
        <taxon>Thermodesulfobacteriota</taxon>
        <taxon>Desulfobacteria</taxon>
        <taxon>Desulfobacterales</taxon>
        <taxon>Desulfosarcinaceae</taxon>
        <taxon>Desulfosarcina</taxon>
    </lineage>
</organism>
<dbReference type="InterPro" id="IPR046470">
    <property type="entry name" value="SAM_HAT_C"/>
</dbReference>
<protein>
    <recommendedName>
        <fullName evidence="7">Adenosyl-chloride synthase</fullName>
    </recommendedName>
</protein>
<dbReference type="KEGG" id="dwd:DSCW_66030"/>
<evidence type="ECO:0008006" key="7">
    <source>
        <dbReference type="Google" id="ProtNLM"/>
    </source>
</evidence>
<evidence type="ECO:0000259" key="3">
    <source>
        <dbReference type="Pfam" id="PF01887"/>
    </source>
</evidence>
<feature type="domain" description="S-adenosyl-l-methionine hydroxide adenosyltransferase C-terminal" evidence="4">
    <location>
        <begin position="175"/>
        <end position="262"/>
    </location>
</feature>
<dbReference type="InterPro" id="IPR023227">
    <property type="entry name" value="SAM_OH_AdoTrfase_C_sf"/>
</dbReference>
<keyword evidence="6" id="KW-1185">Reference proteome</keyword>
<accession>A0A5K7ZBF5</accession>
<name>A0A5K7ZBF5_9BACT</name>
<proteinExistence type="inferred from homology"/>
<dbReference type="InterPro" id="IPR046469">
    <property type="entry name" value="SAM_HAT_N"/>
</dbReference>
<reference evidence="5 6" key="1">
    <citation type="submission" date="2019-11" db="EMBL/GenBank/DDBJ databases">
        <title>Comparative genomics of hydrocarbon-degrading Desulfosarcina strains.</title>
        <authorList>
            <person name="Watanabe M."/>
            <person name="Kojima H."/>
            <person name="Fukui M."/>
        </authorList>
    </citation>
    <scope>NUCLEOTIDE SEQUENCE [LARGE SCALE GENOMIC DNA]</scope>
    <source>
        <strain evidence="5 6">PP31</strain>
    </source>
</reference>
<dbReference type="PIRSF" id="PIRSF006779">
    <property type="entry name" value="UCP006779"/>
    <property type="match status" value="1"/>
</dbReference>
<dbReference type="Gene3D" id="2.40.30.90">
    <property type="entry name" value="Bacterial fluorinating enzyme like"/>
    <property type="match status" value="1"/>
</dbReference>
<evidence type="ECO:0000313" key="6">
    <source>
        <dbReference type="Proteomes" id="UP000427769"/>
    </source>
</evidence>
<dbReference type="PANTHER" id="PTHR35092:SF1">
    <property type="entry name" value="CHLORINASE MJ1651"/>
    <property type="match status" value="1"/>
</dbReference>
<dbReference type="Pfam" id="PF20257">
    <property type="entry name" value="SAM_HAT_C"/>
    <property type="match status" value="1"/>
</dbReference>